<protein>
    <submittedName>
        <fullName evidence="1">20101_t:CDS:1</fullName>
    </submittedName>
</protein>
<proteinExistence type="predicted"/>
<comment type="caution">
    <text evidence="1">The sequence shown here is derived from an EMBL/GenBank/DDBJ whole genome shotgun (WGS) entry which is preliminary data.</text>
</comment>
<keyword evidence="2" id="KW-1185">Reference proteome</keyword>
<dbReference type="EMBL" id="CAJVQB010067780">
    <property type="protein sequence ID" value="CAG8842054.1"/>
    <property type="molecule type" value="Genomic_DNA"/>
</dbReference>
<feature type="non-terminal residue" evidence="1">
    <location>
        <position position="1"/>
    </location>
</feature>
<accession>A0ABN7WVV3</accession>
<gene>
    <name evidence="1" type="ORF">GMARGA_LOCUS35782</name>
</gene>
<organism evidence="1 2">
    <name type="scientific">Gigaspora margarita</name>
    <dbReference type="NCBI Taxonomy" id="4874"/>
    <lineage>
        <taxon>Eukaryota</taxon>
        <taxon>Fungi</taxon>
        <taxon>Fungi incertae sedis</taxon>
        <taxon>Mucoromycota</taxon>
        <taxon>Glomeromycotina</taxon>
        <taxon>Glomeromycetes</taxon>
        <taxon>Diversisporales</taxon>
        <taxon>Gigasporaceae</taxon>
        <taxon>Gigaspora</taxon>
    </lineage>
</organism>
<sequence>QLDLLNVLSEHINDQKTLFNMIMISYNCARVFIPILWNDPFSSLFDCNHSQFNIEYKHVYLIKTLSQTKTIFDYKHMIRNVNIGVIYRLCKKFKYSKYEEILTDLFKSIVRLDKLIYASCRLNISEGIIKLIKNKTEYNTKIMIFSLNVAYCRTILYYLKGLKGESLVLCKGSLIDFKYYNILDFKNIKMINCDHYSKNSMIEAYNLNTQLTLVKYDLMNYRKKILESIEKKNQLNVIIHTPCSENLRVRCNVDWIKKLLKNIYLICGDLSKNEKEIRHYD</sequence>
<name>A0ABN7WVV3_GIGMA</name>
<evidence type="ECO:0000313" key="1">
    <source>
        <dbReference type="EMBL" id="CAG8842054.1"/>
    </source>
</evidence>
<feature type="non-terminal residue" evidence="1">
    <location>
        <position position="281"/>
    </location>
</feature>
<evidence type="ECO:0000313" key="2">
    <source>
        <dbReference type="Proteomes" id="UP000789901"/>
    </source>
</evidence>
<dbReference type="Proteomes" id="UP000789901">
    <property type="component" value="Unassembled WGS sequence"/>
</dbReference>
<reference evidence="1 2" key="1">
    <citation type="submission" date="2021-06" db="EMBL/GenBank/DDBJ databases">
        <authorList>
            <person name="Kallberg Y."/>
            <person name="Tangrot J."/>
            <person name="Rosling A."/>
        </authorList>
    </citation>
    <scope>NUCLEOTIDE SEQUENCE [LARGE SCALE GENOMIC DNA]</scope>
    <source>
        <strain evidence="1 2">120-4 pot B 10/14</strain>
    </source>
</reference>